<proteinExistence type="predicted"/>
<evidence type="ECO:0000256" key="1">
    <source>
        <dbReference type="SAM" id="Phobius"/>
    </source>
</evidence>
<dbReference type="Proteomes" id="UP000595481">
    <property type="component" value="Chromosome"/>
</dbReference>
<protein>
    <submittedName>
        <fullName evidence="2">Uncharacterized protein</fullName>
    </submittedName>
</protein>
<gene>
    <name evidence="2" type="ORF">I6H43_12665</name>
</gene>
<evidence type="ECO:0000313" key="2">
    <source>
        <dbReference type="EMBL" id="QQB18439.1"/>
    </source>
</evidence>
<name>A0ABX6ZGD4_AERJA</name>
<sequence length="99" mass="11269">MITRVKKSPNAGKAIQKFLLYLILANFILMGLYIAFAHELTFAVNILLTTLLIIYNLLLCHLVSLRARRSKDGYIIYPVICVSILLCAVVLFRFIISPR</sequence>
<evidence type="ECO:0000313" key="3">
    <source>
        <dbReference type="Proteomes" id="UP000595481"/>
    </source>
</evidence>
<keyword evidence="1" id="KW-1133">Transmembrane helix</keyword>
<keyword evidence="1" id="KW-0472">Membrane</keyword>
<keyword evidence="3" id="KW-1185">Reference proteome</keyword>
<accession>A0ABX6ZGD4</accession>
<organism evidence="2 3">
    <name type="scientific">Aeromonas jandaei</name>
    <dbReference type="NCBI Taxonomy" id="650"/>
    <lineage>
        <taxon>Bacteria</taxon>
        <taxon>Pseudomonadati</taxon>
        <taxon>Pseudomonadota</taxon>
        <taxon>Gammaproteobacteria</taxon>
        <taxon>Aeromonadales</taxon>
        <taxon>Aeromonadaceae</taxon>
        <taxon>Aeromonas</taxon>
    </lineage>
</organism>
<keyword evidence="1" id="KW-0812">Transmembrane</keyword>
<feature type="transmembrane region" description="Helical" evidence="1">
    <location>
        <begin position="42"/>
        <end position="63"/>
    </location>
</feature>
<feature type="transmembrane region" description="Helical" evidence="1">
    <location>
        <begin position="18"/>
        <end position="36"/>
    </location>
</feature>
<feature type="transmembrane region" description="Helical" evidence="1">
    <location>
        <begin position="75"/>
        <end position="96"/>
    </location>
</feature>
<reference evidence="2 3" key="1">
    <citation type="submission" date="2020-12" db="EMBL/GenBank/DDBJ databases">
        <title>FDA dAtabase for Regulatory Grade micrObial Sequences (FDA-ARGOS): Supporting development and validation of Infectious Disease Dx tests.</title>
        <authorList>
            <person name="Sproer C."/>
            <person name="Gronow S."/>
            <person name="Severitt S."/>
            <person name="Schroder I."/>
            <person name="Tallon L."/>
            <person name="Sadzewicz L."/>
            <person name="Zhao X."/>
            <person name="Boylan J."/>
            <person name="Ott S."/>
            <person name="Bowen H."/>
            <person name="Vavikolanu K."/>
            <person name="Mehta A."/>
            <person name="Aluvathingal J."/>
            <person name="Nadendla S."/>
            <person name="Lowell S."/>
            <person name="Myers T."/>
            <person name="Yan Y."/>
            <person name="Sichtig H."/>
        </authorList>
    </citation>
    <scope>NUCLEOTIDE SEQUENCE [LARGE SCALE GENOMIC DNA]</scope>
    <source>
        <strain evidence="2 3">FDAARGOS_986</strain>
    </source>
</reference>
<dbReference type="EMBL" id="CP066092">
    <property type="protein sequence ID" value="QQB18439.1"/>
    <property type="molecule type" value="Genomic_DNA"/>
</dbReference>